<comment type="catalytic activity">
    <reaction evidence="3">
        <text>2 GTP = 3',3'-c-di-GMP + 2 diphosphate</text>
        <dbReference type="Rhea" id="RHEA:24898"/>
        <dbReference type="ChEBI" id="CHEBI:33019"/>
        <dbReference type="ChEBI" id="CHEBI:37565"/>
        <dbReference type="ChEBI" id="CHEBI:58805"/>
        <dbReference type="EC" id="2.7.7.65"/>
    </reaction>
</comment>
<dbReference type="NCBIfam" id="TIGR00254">
    <property type="entry name" value="GGDEF"/>
    <property type="match status" value="1"/>
</dbReference>
<dbReference type="EC" id="2.7.7.65" evidence="2"/>
<organism evidence="6 7">
    <name type="scientific">Shewanella amazonensis (strain ATCC BAA-1098 / SB2B)</name>
    <dbReference type="NCBI Taxonomy" id="326297"/>
    <lineage>
        <taxon>Bacteria</taxon>
        <taxon>Pseudomonadati</taxon>
        <taxon>Pseudomonadota</taxon>
        <taxon>Gammaproteobacteria</taxon>
        <taxon>Alteromonadales</taxon>
        <taxon>Shewanellaceae</taxon>
        <taxon>Shewanella</taxon>
    </lineage>
</organism>
<dbReference type="KEGG" id="saz:Sama_0783"/>
<evidence type="ECO:0000259" key="5">
    <source>
        <dbReference type="PROSITE" id="PS50887"/>
    </source>
</evidence>
<dbReference type="STRING" id="326297.Sama_0783"/>
<reference evidence="6 7" key="1">
    <citation type="submission" date="2006-12" db="EMBL/GenBank/DDBJ databases">
        <title>Complete sequence of Shewanella amazonensis SB2B.</title>
        <authorList>
            <consortium name="US DOE Joint Genome Institute"/>
            <person name="Copeland A."/>
            <person name="Lucas S."/>
            <person name="Lapidus A."/>
            <person name="Barry K."/>
            <person name="Detter J.C."/>
            <person name="Glavina del Rio T."/>
            <person name="Hammon N."/>
            <person name="Israni S."/>
            <person name="Dalin E."/>
            <person name="Tice H."/>
            <person name="Pitluck S."/>
            <person name="Munk A.C."/>
            <person name="Brettin T."/>
            <person name="Bruce D."/>
            <person name="Han C."/>
            <person name="Tapia R."/>
            <person name="Gilna P."/>
            <person name="Schmutz J."/>
            <person name="Larimer F."/>
            <person name="Land M."/>
            <person name="Hauser L."/>
            <person name="Kyrpides N."/>
            <person name="Mikhailova N."/>
            <person name="Fredrickson J."/>
            <person name="Richardson P."/>
        </authorList>
    </citation>
    <scope>NUCLEOTIDE SEQUENCE [LARGE SCALE GENOMIC DNA]</scope>
    <source>
        <strain evidence="7">ATCC BAA-1098 / SB2B</strain>
    </source>
</reference>
<dbReference type="SUPFAM" id="SSF48452">
    <property type="entry name" value="TPR-like"/>
    <property type="match status" value="1"/>
</dbReference>
<dbReference type="Proteomes" id="UP000009175">
    <property type="component" value="Chromosome"/>
</dbReference>
<dbReference type="EMBL" id="CP000507">
    <property type="protein sequence ID" value="ABL98990.1"/>
    <property type="molecule type" value="Genomic_DNA"/>
</dbReference>
<feature type="chain" id="PRO_5002636735" description="diguanylate cyclase" evidence="4">
    <location>
        <begin position="28"/>
        <end position="592"/>
    </location>
</feature>
<dbReference type="InterPro" id="IPR011990">
    <property type="entry name" value="TPR-like_helical_dom_sf"/>
</dbReference>
<comment type="cofactor">
    <cofactor evidence="1">
        <name>Mg(2+)</name>
        <dbReference type="ChEBI" id="CHEBI:18420"/>
    </cofactor>
</comment>
<dbReference type="Pfam" id="PF00990">
    <property type="entry name" value="GGDEF"/>
    <property type="match status" value="1"/>
</dbReference>
<keyword evidence="4" id="KW-0732">Signal</keyword>
<dbReference type="AlphaFoldDB" id="A1S3N4"/>
<dbReference type="Gene3D" id="3.30.70.270">
    <property type="match status" value="1"/>
</dbReference>
<keyword evidence="7" id="KW-1185">Reference proteome</keyword>
<proteinExistence type="predicted"/>
<dbReference type="InterPro" id="IPR050469">
    <property type="entry name" value="Diguanylate_Cyclase"/>
</dbReference>
<dbReference type="HOGENOM" id="CLU_022176_2_1_6"/>
<evidence type="ECO:0000256" key="1">
    <source>
        <dbReference type="ARBA" id="ARBA00001946"/>
    </source>
</evidence>
<dbReference type="FunFam" id="3.30.70.270:FF:000001">
    <property type="entry name" value="Diguanylate cyclase domain protein"/>
    <property type="match status" value="1"/>
</dbReference>
<dbReference type="eggNOG" id="COG2199">
    <property type="taxonomic scope" value="Bacteria"/>
</dbReference>
<evidence type="ECO:0000256" key="4">
    <source>
        <dbReference type="SAM" id="SignalP"/>
    </source>
</evidence>
<dbReference type="PANTHER" id="PTHR45138">
    <property type="entry name" value="REGULATORY COMPONENTS OF SENSORY TRANSDUCTION SYSTEM"/>
    <property type="match status" value="1"/>
</dbReference>
<accession>A1S3N4</accession>
<evidence type="ECO:0000256" key="3">
    <source>
        <dbReference type="ARBA" id="ARBA00034247"/>
    </source>
</evidence>
<feature type="domain" description="GGDEF" evidence="5">
    <location>
        <begin position="447"/>
        <end position="580"/>
    </location>
</feature>
<feature type="signal peptide" evidence="4">
    <location>
        <begin position="1"/>
        <end position="27"/>
    </location>
</feature>
<dbReference type="InterPro" id="IPR000160">
    <property type="entry name" value="GGDEF_dom"/>
</dbReference>
<evidence type="ECO:0000313" key="6">
    <source>
        <dbReference type="EMBL" id="ABL98990.1"/>
    </source>
</evidence>
<dbReference type="SMART" id="SM00267">
    <property type="entry name" value="GGDEF"/>
    <property type="match status" value="1"/>
</dbReference>
<evidence type="ECO:0000256" key="2">
    <source>
        <dbReference type="ARBA" id="ARBA00012528"/>
    </source>
</evidence>
<dbReference type="GO" id="GO:0052621">
    <property type="term" value="F:diguanylate cyclase activity"/>
    <property type="evidence" value="ECO:0007669"/>
    <property type="project" value="UniProtKB-EC"/>
</dbReference>
<dbReference type="PANTHER" id="PTHR45138:SF9">
    <property type="entry name" value="DIGUANYLATE CYCLASE DGCM-RELATED"/>
    <property type="match status" value="1"/>
</dbReference>
<gene>
    <name evidence="6" type="ordered locus">Sama_0783</name>
</gene>
<name>A1S3N4_SHEAM</name>
<protein>
    <recommendedName>
        <fullName evidence="2">diguanylate cyclase</fullName>
        <ecNumber evidence="2">2.7.7.65</ecNumber>
    </recommendedName>
</protein>
<dbReference type="InterPro" id="IPR043128">
    <property type="entry name" value="Rev_trsase/Diguanyl_cyclase"/>
</dbReference>
<evidence type="ECO:0000313" key="7">
    <source>
        <dbReference type="Proteomes" id="UP000009175"/>
    </source>
</evidence>
<dbReference type="PROSITE" id="PS50887">
    <property type="entry name" value="GGDEF"/>
    <property type="match status" value="1"/>
</dbReference>
<dbReference type="InterPro" id="IPR029787">
    <property type="entry name" value="Nucleotide_cyclase"/>
</dbReference>
<dbReference type="CDD" id="cd01949">
    <property type="entry name" value="GGDEF"/>
    <property type="match status" value="1"/>
</dbReference>
<dbReference type="SUPFAM" id="SSF55073">
    <property type="entry name" value="Nucleotide cyclase"/>
    <property type="match status" value="1"/>
</dbReference>
<sequence>MKLRKPLMRNFLVVFALLSVIATAVNAADGTLALLREADSLRSSSPIEFQDKLKEIEKQAGALNNYESEYLAYLRAYNLSFSGQLNDAYLMYQELAQKSQFDEFRFRALTSMVNTNAIRREWTLGLENLRQTIEILPTVENIQLKEHGLAVAAVFYNYLEQHALAKEFALQLAESTSNQRSLCFALQLRLQADTGLGTIGIGDELFQIALQHCETIGELVVASAIVSYKAELLLKDSQASEASQLLDQYLERVNNTGYPPIIASFYTLLAEANLLQNKKAVAAEYATTALKYTSSATNAEAAMRANKVLFDYHSSRGNSEAALEAYIKYAEADKAYLDEVKTKTLAFQLAEHQSLEQQNKISLLDEQNKLLKVQQQLDQAQAYNSRLLIAVLFCITLGLGTWGWHSWQSQRRLKQLAEFDSLTGLFSRGHFTQVSLSAVEYAKTLNAPISCILLDVDKFKQINDRLGHATGDWALKEVARICKEQVREYEIFGRIGGEEFCLLLPECELKHATDLANAMCQALRGADTSASGHKFELTASFGVTDNARAGYSLDKLMAQADKAMYSAKKQGRNQVQCYSANPSVATTPQEAG</sequence>